<organism evidence="1 2">
    <name type="scientific">Schistosoma rodhaini</name>
    <dbReference type="NCBI Taxonomy" id="6188"/>
    <lineage>
        <taxon>Eukaryota</taxon>
        <taxon>Metazoa</taxon>
        <taxon>Spiralia</taxon>
        <taxon>Lophotrochozoa</taxon>
        <taxon>Platyhelminthes</taxon>
        <taxon>Trematoda</taxon>
        <taxon>Digenea</taxon>
        <taxon>Strigeidida</taxon>
        <taxon>Schistosomatoidea</taxon>
        <taxon>Schistosomatidae</taxon>
        <taxon>Schistosoma</taxon>
    </lineage>
</organism>
<evidence type="ECO:0000313" key="1">
    <source>
        <dbReference type="Proteomes" id="UP000050792"/>
    </source>
</evidence>
<reference evidence="1" key="1">
    <citation type="submission" date="2022-06" db="EMBL/GenBank/DDBJ databases">
        <authorList>
            <person name="Berger JAMES D."/>
            <person name="Berger JAMES D."/>
        </authorList>
    </citation>
    <scope>NUCLEOTIDE SEQUENCE [LARGE SCALE GENOMIC DNA]</scope>
</reference>
<dbReference type="AlphaFoldDB" id="A0AA85EKH3"/>
<name>A0AA85EKH3_9TREM</name>
<proteinExistence type="predicted"/>
<evidence type="ECO:0000313" key="2">
    <source>
        <dbReference type="WBParaSite" id="SRDH1_12330.1"/>
    </source>
</evidence>
<reference evidence="2" key="2">
    <citation type="submission" date="2023-11" db="UniProtKB">
        <authorList>
            <consortium name="WormBaseParasite"/>
        </authorList>
    </citation>
    <scope>IDENTIFICATION</scope>
</reference>
<accession>A0AA85EKH3</accession>
<sequence>MALKSSESSLSSLCTSDVTELITKLNSDLLNLLTRLATTNPSAARCLMHFLYISPSQPCLSTC</sequence>
<dbReference type="Proteomes" id="UP000050792">
    <property type="component" value="Unassembled WGS sequence"/>
</dbReference>
<protein>
    <submittedName>
        <fullName evidence="2">Uncharacterized protein</fullName>
    </submittedName>
</protein>
<keyword evidence="1" id="KW-1185">Reference proteome</keyword>
<dbReference type="WBParaSite" id="SRDH1_12330.1">
    <property type="protein sequence ID" value="SRDH1_12330.1"/>
    <property type="gene ID" value="SRDH1_12330"/>
</dbReference>